<feature type="region of interest" description="Disordered" evidence="1">
    <location>
        <begin position="135"/>
        <end position="172"/>
    </location>
</feature>
<organism evidence="2 3">
    <name type="scientific">Endocarpon pusillum (strain Z07020 / HMAS-L-300199)</name>
    <name type="common">Lichen-forming fungus</name>
    <dbReference type="NCBI Taxonomy" id="1263415"/>
    <lineage>
        <taxon>Eukaryota</taxon>
        <taxon>Fungi</taxon>
        <taxon>Dikarya</taxon>
        <taxon>Ascomycota</taxon>
        <taxon>Pezizomycotina</taxon>
        <taxon>Eurotiomycetes</taxon>
        <taxon>Chaetothyriomycetidae</taxon>
        <taxon>Verrucariales</taxon>
        <taxon>Verrucariaceae</taxon>
        <taxon>Endocarpon</taxon>
    </lineage>
</organism>
<evidence type="ECO:0000256" key="1">
    <source>
        <dbReference type="SAM" id="MobiDB-lite"/>
    </source>
</evidence>
<dbReference type="AlphaFoldDB" id="U1HPR1"/>
<gene>
    <name evidence="2" type="ORF">EPUS_07552</name>
</gene>
<reference evidence="3" key="1">
    <citation type="journal article" date="2014" name="BMC Genomics">
        <title>Genome characteristics reveal the impact of lichenization on lichen-forming fungus Endocarpon pusillum Hedwig (Verrucariales, Ascomycota).</title>
        <authorList>
            <person name="Wang Y.-Y."/>
            <person name="Liu B."/>
            <person name="Zhang X.-Y."/>
            <person name="Zhou Q.-M."/>
            <person name="Zhang T."/>
            <person name="Li H."/>
            <person name="Yu Y.-F."/>
            <person name="Zhang X.-L."/>
            <person name="Hao X.-Y."/>
            <person name="Wang M."/>
            <person name="Wang L."/>
            <person name="Wei J.-C."/>
        </authorList>
    </citation>
    <scope>NUCLEOTIDE SEQUENCE [LARGE SCALE GENOMIC DNA]</scope>
    <source>
        <strain evidence="3">Z07020 / HMAS-L-300199</strain>
    </source>
</reference>
<dbReference type="RefSeq" id="XP_007801981.1">
    <property type="nucleotide sequence ID" value="XM_007803790.1"/>
</dbReference>
<evidence type="ECO:0000313" key="2">
    <source>
        <dbReference type="EMBL" id="ERF72390.1"/>
    </source>
</evidence>
<proteinExistence type="predicted"/>
<dbReference type="Proteomes" id="UP000019373">
    <property type="component" value="Unassembled WGS sequence"/>
</dbReference>
<keyword evidence="3" id="KW-1185">Reference proteome</keyword>
<feature type="compositionally biased region" description="Acidic residues" evidence="1">
    <location>
        <begin position="161"/>
        <end position="172"/>
    </location>
</feature>
<protein>
    <submittedName>
        <fullName evidence="2">Uncharacterized protein</fullName>
    </submittedName>
</protein>
<accession>U1HPR1</accession>
<dbReference type="HOGENOM" id="CLU_1555242_0_0_1"/>
<name>U1HPR1_ENDPU</name>
<dbReference type="EMBL" id="KE721108">
    <property type="protein sequence ID" value="ERF72390.1"/>
    <property type="molecule type" value="Genomic_DNA"/>
</dbReference>
<sequence length="172" mass="18598">MSLPGHDDNDSAVDSATFLATAIRELASLNVTLYEHAAKIPSLPMADANSPEKASGGARSSQRTTLFAIDETFHPIEKLIDGVNLFSHAATNTPARSSTSTKPLDTDQGMMICHLPLAPNRLDGFTYNLQSTRRGDETGICSQDPARRSDQEQNLPVQSEKEDEDVAPQEST</sequence>
<dbReference type="GeneID" id="19242434"/>
<dbReference type="OrthoDB" id="4330117at2759"/>
<evidence type="ECO:0000313" key="3">
    <source>
        <dbReference type="Proteomes" id="UP000019373"/>
    </source>
</evidence>